<dbReference type="EMBL" id="AP019309">
    <property type="protein sequence ID" value="BBH26259.1"/>
    <property type="molecule type" value="Genomic_DNA"/>
</dbReference>
<dbReference type="AlphaFoldDB" id="A0A3G9JSY5"/>
<dbReference type="PANTHER" id="PTHR43016">
    <property type="entry name" value="PRESEQUENCE PROTEASE"/>
    <property type="match status" value="1"/>
</dbReference>
<dbReference type="KEGG" id="ebm:SG0102_11930"/>
<dbReference type="OrthoDB" id="9762027at2"/>
<dbReference type="Pfam" id="PF00675">
    <property type="entry name" value="Peptidase_M16"/>
    <property type="match status" value="1"/>
</dbReference>
<organism evidence="2 3">
    <name type="scientific">Intestinibaculum porci</name>
    <dbReference type="NCBI Taxonomy" id="2487118"/>
    <lineage>
        <taxon>Bacteria</taxon>
        <taxon>Bacillati</taxon>
        <taxon>Bacillota</taxon>
        <taxon>Erysipelotrichia</taxon>
        <taxon>Erysipelotrichales</taxon>
        <taxon>Erysipelotrichaceae</taxon>
        <taxon>Intestinibaculum</taxon>
    </lineage>
</organism>
<dbReference type="InterPro" id="IPR011765">
    <property type="entry name" value="Pept_M16_N"/>
</dbReference>
<proteinExistence type="predicted"/>
<dbReference type="FunFam" id="3.30.830.10:FF:000034">
    <property type="entry name" value="presequence protease 1, chloroplastic/mitochondrial"/>
    <property type="match status" value="1"/>
</dbReference>
<dbReference type="InterPro" id="IPR055130">
    <property type="entry name" value="PreP_C"/>
</dbReference>
<dbReference type="RefSeq" id="WP_125119150.1">
    <property type="nucleotide sequence ID" value="NZ_AP019309.1"/>
</dbReference>
<dbReference type="SMART" id="SM01264">
    <property type="entry name" value="M16C_associated"/>
    <property type="match status" value="1"/>
</dbReference>
<dbReference type="Pfam" id="PF08367">
    <property type="entry name" value="M16C_assoc"/>
    <property type="match status" value="1"/>
</dbReference>
<dbReference type="Pfam" id="PF22516">
    <property type="entry name" value="PreP_C"/>
    <property type="match status" value="1"/>
</dbReference>
<keyword evidence="3" id="KW-1185">Reference proteome</keyword>
<dbReference type="Gene3D" id="3.30.830.10">
    <property type="entry name" value="Metalloenzyme, LuxS/M16 peptidase-like"/>
    <property type="match status" value="4"/>
</dbReference>
<dbReference type="InParanoid" id="A0A3G9JSY5"/>
<dbReference type="GO" id="GO:0016485">
    <property type="term" value="P:protein processing"/>
    <property type="evidence" value="ECO:0007669"/>
    <property type="project" value="TreeGrafter"/>
</dbReference>
<dbReference type="Pfam" id="PF05193">
    <property type="entry name" value="Peptidase_M16_C"/>
    <property type="match status" value="1"/>
</dbReference>
<dbReference type="GO" id="GO:0004222">
    <property type="term" value="F:metalloendopeptidase activity"/>
    <property type="evidence" value="ECO:0007669"/>
    <property type="project" value="TreeGrafter"/>
</dbReference>
<evidence type="ECO:0000313" key="3">
    <source>
        <dbReference type="Proteomes" id="UP000268059"/>
    </source>
</evidence>
<sequence length="966" mass="109795">MENYQVNEILHGFQIERKREIPEQKGILYELTHIKTKAKLVYLSTDDKNKHFSVTFKTLPENDTGVFHILEHSVLCGSDKYPVKEPFVELLKSSMNTFLNAMTFPDKTMYPVSSKNEQDFLNLTDVYLDAVFKPAIYHNKKIFEQEGWHYELRDQGDEVVYKGVVFNEMKGATSSIDTMIDNELMRALYPDNAYQYISGGDPKAIPTLTYEEFLHNHQKYYHPSNSYFYIEGDLHIEAVLKKIAHYLDAYEEGESFDLPDQAVVPNTTVRSYYPVAKGEETKEKTQITFGKVVASFDEIQKILAINILSDYLTGSNDAPLKKAILDAHLAQDFYTAITDGIKQPFFVVSAVNTEEKRLIEIKKIIRQVIDEILEKGINKTQLEASLNQLEFTTRDVSEPKGLMHNLLVLSSQLYGGDPALYLSYEAPLKALREALSTHYYEDLLQSLFEDHGVATVVMVPDDRLSERMAEEEKERLAVIKSSWDQETLKQVIAENEALDAWHETPDTPEALATIPKLSLSDLKDQPEELKTNVQTIDGVTVLTHPSPIDGIVYFNAYFKLDVASHEDLSAYSYLPNLLGSLPTKRSLMELLYDMKANTGRLTFDIGSTSIPGDLDHVEVYLMAKASVLKSKVGDAVRLIKEVLTETDLTNKDYIQPLLLQIYDDFRNDIIGNGHRYAMRKAMSSYSKEAFFNEVVDGLDAYDYLADLVKNFDEKSDGFIAKLVDLQKHQLTRNRLILSMTTSQVDEALINTLIKPFIADYPDSMNYSGATYETEKPVNLGVVIPNGVSYAALANNLYRLGHNYHGIWIVISTLLSYNYLWNEVRVKGGAYGTGFSSGALGTLAYYSYRDPDVASAIQTYEHSGDFIRAFMESDEDLDQYIISSVAKLEPLRTPRTYGDVADGNYLRHITYDYECARRDEMMKMKKEDLASFAEILDQLGKDHTLCIIGHKEELDRCAEQLDDIRTL</sequence>
<dbReference type="PANTHER" id="PTHR43016:SF13">
    <property type="entry name" value="PRESEQUENCE PROTEASE, MITOCHONDRIAL"/>
    <property type="match status" value="1"/>
</dbReference>
<accession>A0A3G9JSY5</accession>
<gene>
    <name evidence="2" type="ORF">SG0102_11930</name>
</gene>
<dbReference type="InterPro" id="IPR011249">
    <property type="entry name" value="Metalloenz_LuxS/M16"/>
</dbReference>
<feature type="domain" description="Peptidase M16C associated" evidence="1">
    <location>
        <begin position="458"/>
        <end position="707"/>
    </location>
</feature>
<evidence type="ECO:0000259" key="1">
    <source>
        <dbReference type="SMART" id="SM01264"/>
    </source>
</evidence>
<dbReference type="GO" id="GO:0046872">
    <property type="term" value="F:metal ion binding"/>
    <property type="evidence" value="ECO:0007669"/>
    <property type="project" value="InterPro"/>
</dbReference>
<dbReference type="InterPro" id="IPR007863">
    <property type="entry name" value="Peptidase_M16_C"/>
</dbReference>
<reference evidence="2 3" key="1">
    <citation type="submission" date="2018-11" db="EMBL/GenBank/DDBJ databases">
        <title>Novel Erysipelotrichaceae bacterium isolated from small intestine of a swine.</title>
        <authorList>
            <person name="Kim J.S."/>
            <person name="Choe H."/>
            <person name="Lee Y.R."/>
            <person name="Kim K.M."/>
            <person name="Park D.S."/>
        </authorList>
    </citation>
    <scope>NUCLEOTIDE SEQUENCE [LARGE SCALE GENOMIC DNA]</scope>
    <source>
        <strain evidence="2 3">SG0102</strain>
    </source>
</reference>
<name>A0A3G9JSY5_9FIRM</name>
<evidence type="ECO:0000313" key="2">
    <source>
        <dbReference type="EMBL" id="BBH26259.1"/>
    </source>
</evidence>
<dbReference type="Proteomes" id="UP000268059">
    <property type="component" value="Chromosome"/>
</dbReference>
<dbReference type="InterPro" id="IPR013578">
    <property type="entry name" value="Peptidase_M16C_assoc"/>
</dbReference>
<dbReference type="SUPFAM" id="SSF63411">
    <property type="entry name" value="LuxS/MPP-like metallohydrolase"/>
    <property type="match status" value="4"/>
</dbReference>
<protein>
    <submittedName>
        <fullName evidence="2">Peptidase M16</fullName>
    </submittedName>
</protein>